<protein>
    <recommendedName>
        <fullName evidence="1">SH3b domain-containing protein</fullName>
    </recommendedName>
</protein>
<dbReference type="AlphaFoldDB" id="A0A3B0QQK5"/>
<gene>
    <name evidence="2" type="ORF">MNBD_BACTEROID02-214</name>
</gene>
<dbReference type="Pfam" id="PF08239">
    <property type="entry name" value="SH3_3"/>
    <property type="match status" value="1"/>
</dbReference>
<dbReference type="InterPro" id="IPR003646">
    <property type="entry name" value="SH3-like_bac-type"/>
</dbReference>
<proteinExistence type="predicted"/>
<sequence length="297" mass="33924">MKTHISILLALVAFSYAEAQDIQYVSAENGLVIRVKPSRGAKRIGMLDYGTALEITEHTNLQLDIMNNGEKISGEWVKVRGMDAYESFEEGYVFNGFLTEEKLKKRFKASFEEFTVSIDDISEKTPKEAFGNPDKILSFKLNLDESLEGKTIKVKHHQEFRTIEVFQKHENSIAISDDKSHCDLIDWQHYYSSWKPLKTISRNHKFKARAISEKEALKFIDVDIETLKSVVNETCGASWSASIKDVKSVKDYPTSIITSKVLLRIIMTDIDGYKTEKIIIFEIPMSCQTKVNSYAKL</sequence>
<dbReference type="EMBL" id="UOEB01000036">
    <property type="protein sequence ID" value="VAV82781.1"/>
    <property type="molecule type" value="Genomic_DNA"/>
</dbReference>
<accession>A0A3B0QQK5</accession>
<feature type="domain" description="SH3b" evidence="1">
    <location>
        <begin position="30"/>
        <end position="98"/>
    </location>
</feature>
<name>A0A3B0QQK5_9ZZZZ</name>
<evidence type="ECO:0000259" key="1">
    <source>
        <dbReference type="Pfam" id="PF08239"/>
    </source>
</evidence>
<dbReference type="Gene3D" id="2.30.30.40">
    <property type="entry name" value="SH3 Domains"/>
    <property type="match status" value="1"/>
</dbReference>
<reference evidence="2" key="1">
    <citation type="submission" date="2018-06" db="EMBL/GenBank/DDBJ databases">
        <authorList>
            <person name="Zhirakovskaya E."/>
        </authorList>
    </citation>
    <scope>NUCLEOTIDE SEQUENCE</scope>
</reference>
<organism evidence="2">
    <name type="scientific">hydrothermal vent metagenome</name>
    <dbReference type="NCBI Taxonomy" id="652676"/>
    <lineage>
        <taxon>unclassified sequences</taxon>
        <taxon>metagenomes</taxon>
        <taxon>ecological metagenomes</taxon>
    </lineage>
</organism>
<evidence type="ECO:0000313" key="2">
    <source>
        <dbReference type="EMBL" id="VAV82781.1"/>
    </source>
</evidence>